<name>A0A2P8DSQ9_9ACTN</name>
<dbReference type="AlphaFoldDB" id="A0A2P8DSQ9"/>
<feature type="domain" description="DUF5753" evidence="1">
    <location>
        <begin position="31"/>
        <end position="206"/>
    </location>
</feature>
<keyword evidence="3" id="KW-1185">Reference proteome</keyword>
<dbReference type="InterPro" id="IPR043917">
    <property type="entry name" value="DUF5753"/>
</dbReference>
<organism evidence="2 3">
    <name type="scientific">Murinocardiopsis flavida</name>
    <dbReference type="NCBI Taxonomy" id="645275"/>
    <lineage>
        <taxon>Bacteria</taxon>
        <taxon>Bacillati</taxon>
        <taxon>Actinomycetota</taxon>
        <taxon>Actinomycetes</taxon>
        <taxon>Streptosporangiales</taxon>
        <taxon>Nocardiopsidaceae</taxon>
        <taxon>Murinocardiopsis</taxon>
    </lineage>
</organism>
<comment type="caution">
    <text evidence="2">The sequence shown here is derived from an EMBL/GenBank/DDBJ whole genome shotgun (WGS) entry which is preliminary data.</text>
</comment>
<evidence type="ECO:0000313" key="2">
    <source>
        <dbReference type="EMBL" id="PSL00247.1"/>
    </source>
</evidence>
<dbReference type="Proteomes" id="UP000240542">
    <property type="component" value="Unassembled WGS sequence"/>
</dbReference>
<evidence type="ECO:0000313" key="3">
    <source>
        <dbReference type="Proteomes" id="UP000240542"/>
    </source>
</evidence>
<proteinExistence type="predicted"/>
<gene>
    <name evidence="2" type="ORF">CLV63_102374</name>
</gene>
<protein>
    <recommendedName>
        <fullName evidence="1">DUF5753 domain-containing protein</fullName>
    </recommendedName>
</protein>
<reference evidence="2 3" key="1">
    <citation type="submission" date="2018-03" db="EMBL/GenBank/DDBJ databases">
        <title>Genomic Encyclopedia of Archaeal and Bacterial Type Strains, Phase II (KMG-II): from individual species to whole genera.</title>
        <authorList>
            <person name="Goeker M."/>
        </authorList>
    </citation>
    <scope>NUCLEOTIDE SEQUENCE [LARGE SCALE GENOMIC DNA]</scope>
    <source>
        <strain evidence="2 3">DSM 45312</strain>
    </source>
</reference>
<dbReference type="EMBL" id="PYGA01000002">
    <property type="protein sequence ID" value="PSL00247.1"/>
    <property type="molecule type" value="Genomic_DNA"/>
</dbReference>
<accession>A0A2P8DSQ9</accession>
<sequence length="211" mass="23077">MEAIDAVLGTDGRLLQVFLEQVSTPDAPDFFRNVALMEQSATSIREYHPFLLPGLLQTDAYAYALIRSGRPWLSIDTVRRLVAARAARRSVLAKEQRPVAWFVLDEVVLRTGVGGTDVMLEQFAHLLSLAEGGIQLQLLPADTRMHPGISPFRLLTFREQPTVAYSEHAWGGETTTESTHIETLALMFGGAQSAADDTVTSAAKIKALIDG</sequence>
<evidence type="ECO:0000259" key="1">
    <source>
        <dbReference type="Pfam" id="PF19054"/>
    </source>
</evidence>
<dbReference type="Pfam" id="PF19054">
    <property type="entry name" value="DUF5753"/>
    <property type="match status" value="1"/>
</dbReference>